<evidence type="ECO:0000256" key="2">
    <source>
        <dbReference type="ARBA" id="ARBA00022692"/>
    </source>
</evidence>
<gene>
    <name evidence="6" type="primary">zupT</name>
    <name evidence="6" type="ORF">FYJ33_04140</name>
</gene>
<dbReference type="Proteomes" id="UP000460287">
    <property type="component" value="Unassembled WGS sequence"/>
</dbReference>
<comment type="subcellular location">
    <subcellularLocation>
        <location evidence="1">Membrane</location>
        <topology evidence="1">Multi-pass membrane protein</topology>
    </subcellularLocation>
</comment>
<organism evidence="6 7">
    <name type="scientific">Inconstantimicrobium porci</name>
    <dbReference type="NCBI Taxonomy" id="2652291"/>
    <lineage>
        <taxon>Bacteria</taxon>
        <taxon>Bacillati</taxon>
        <taxon>Bacillota</taxon>
        <taxon>Clostridia</taxon>
        <taxon>Eubacteriales</taxon>
        <taxon>Clostridiaceae</taxon>
        <taxon>Inconstantimicrobium</taxon>
    </lineage>
</organism>
<keyword evidence="2 5" id="KW-0812">Transmembrane</keyword>
<feature type="transmembrane region" description="Helical" evidence="5">
    <location>
        <begin position="205"/>
        <end position="227"/>
    </location>
</feature>
<feature type="transmembrane region" description="Helical" evidence="5">
    <location>
        <begin position="36"/>
        <end position="58"/>
    </location>
</feature>
<comment type="caution">
    <text evidence="6">The sequence shown here is derived from an EMBL/GenBank/DDBJ whole genome shotgun (WGS) entry which is preliminary data.</text>
</comment>
<dbReference type="RefSeq" id="WP_154530505.1">
    <property type="nucleotide sequence ID" value="NZ_VULX01000003.1"/>
</dbReference>
<dbReference type="EMBL" id="VULX01000003">
    <property type="protein sequence ID" value="MSR90624.1"/>
    <property type="molecule type" value="Genomic_DNA"/>
</dbReference>
<dbReference type="Pfam" id="PF02535">
    <property type="entry name" value="Zip"/>
    <property type="match status" value="1"/>
</dbReference>
<keyword evidence="4 5" id="KW-0472">Membrane</keyword>
<evidence type="ECO:0000256" key="5">
    <source>
        <dbReference type="SAM" id="Phobius"/>
    </source>
</evidence>
<protein>
    <submittedName>
        <fullName evidence="6">Zinc transporter ZupT</fullName>
    </submittedName>
</protein>
<name>A0A7X2MWZ1_9CLOT</name>
<evidence type="ECO:0000313" key="7">
    <source>
        <dbReference type="Proteomes" id="UP000460287"/>
    </source>
</evidence>
<evidence type="ECO:0000256" key="3">
    <source>
        <dbReference type="ARBA" id="ARBA00022989"/>
    </source>
</evidence>
<feature type="transmembrane region" description="Helical" evidence="5">
    <location>
        <begin position="180"/>
        <end position="199"/>
    </location>
</feature>
<evidence type="ECO:0000256" key="4">
    <source>
        <dbReference type="ARBA" id="ARBA00023136"/>
    </source>
</evidence>
<feature type="transmembrane region" description="Helical" evidence="5">
    <location>
        <begin position="6"/>
        <end position="29"/>
    </location>
</feature>
<reference evidence="6 7" key="1">
    <citation type="submission" date="2019-08" db="EMBL/GenBank/DDBJ databases">
        <title>In-depth cultivation of the pig gut microbiome towards novel bacterial diversity and tailored functional studies.</title>
        <authorList>
            <person name="Wylensek D."/>
            <person name="Hitch T.C.A."/>
            <person name="Clavel T."/>
        </authorList>
    </citation>
    <scope>NUCLEOTIDE SEQUENCE [LARGE SCALE GENOMIC DNA]</scope>
    <source>
        <strain evidence="6 7">WCA-383-APC-5B</strain>
    </source>
</reference>
<dbReference type="InterPro" id="IPR003689">
    <property type="entry name" value="ZIP"/>
</dbReference>
<proteinExistence type="predicted"/>
<keyword evidence="7" id="KW-1185">Reference proteome</keyword>
<dbReference type="PANTHER" id="PTHR11040">
    <property type="entry name" value="ZINC/IRON TRANSPORTER"/>
    <property type="match status" value="1"/>
</dbReference>
<feature type="transmembrane region" description="Helical" evidence="5">
    <location>
        <begin position="70"/>
        <end position="91"/>
    </location>
</feature>
<dbReference type="GO" id="GO:0005385">
    <property type="term" value="F:zinc ion transmembrane transporter activity"/>
    <property type="evidence" value="ECO:0007669"/>
    <property type="project" value="TreeGrafter"/>
</dbReference>
<accession>A0A7X2MWZ1</accession>
<feature type="transmembrane region" description="Helical" evidence="5">
    <location>
        <begin position="141"/>
        <end position="168"/>
    </location>
</feature>
<feature type="transmembrane region" description="Helical" evidence="5">
    <location>
        <begin position="239"/>
        <end position="258"/>
    </location>
</feature>
<dbReference type="AlphaFoldDB" id="A0A7X2MWZ1"/>
<evidence type="ECO:0000313" key="6">
    <source>
        <dbReference type="EMBL" id="MSR90624.1"/>
    </source>
</evidence>
<keyword evidence="3 5" id="KW-1133">Transmembrane helix</keyword>
<dbReference type="GO" id="GO:0016020">
    <property type="term" value="C:membrane"/>
    <property type="evidence" value="ECO:0007669"/>
    <property type="project" value="UniProtKB-SubCell"/>
</dbReference>
<evidence type="ECO:0000256" key="1">
    <source>
        <dbReference type="ARBA" id="ARBA00004141"/>
    </source>
</evidence>
<sequence>MDIKSLVPLLLSLLAGMCTVIGAFIVFFSKSKNKKLICFSLGFSAGVMITISFTDLYITAEENLSKKAGMIGGVLYTLLFLVMGALMALLIDEFIPDVENDNKVYDSKNVKLYRVGYVSMIALMIHNFPEGVATFVSGYENVALGISIALAIALHNIPEGISVAMPIYYSTGSRKEAFEYTFISGIAEPVGAILTWLILKPFINDTILGVIFALVAGIMLYISFAELIPTAREYHYNKIYLFSIFLGICIMPVSHIFIK</sequence>
<dbReference type="PANTHER" id="PTHR11040:SF205">
    <property type="entry name" value="ZINC TRANSPORTER ZUPT"/>
    <property type="match status" value="1"/>
</dbReference>
<dbReference type="NCBIfam" id="NF003243">
    <property type="entry name" value="PRK04201.1"/>
    <property type="match status" value="1"/>
</dbReference>
<feature type="transmembrane region" description="Helical" evidence="5">
    <location>
        <begin position="112"/>
        <end position="129"/>
    </location>
</feature>